<gene>
    <name evidence="1" type="ORF">SMD31_01570</name>
</gene>
<comment type="caution">
    <text evidence="1">The sequence shown here is derived from an EMBL/GenBank/DDBJ whole genome shotgun (WGS) entry which is preliminary data.</text>
</comment>
<evidence type="ECO:0000313" key="2">
    <source>
        <dbReference type="Proteomes" id="UP001271769"/>
    </source>
</evidence>
<accession>A0ABU5DTC7</accession>
<name>A0ABU5DTC7_9PROT</name>
<keyword evidence="2" id="KW-1185">Reference proteome</keyword>
<evidence type="ECO:0000313" key="1">
    <source>
        <dbReference type="EMBL" id="MDY0870585.1"/>
    </source>
</evidence>
<organism evidence="1 2">
    <name type="scientific">Dongia rigui</name>
    <dbReference type="NCBI Taxonomy" id="940149"/>
    <lineage>
        <taxon>Bacteria</taxon>
        <taxon>Pseudomonadati</taxon>
        <taxon>Pseudomonadota</taxon>
        <taxon>Alphaproteobacteria</taxon>
        <taxon>Rhodospirillales</taxon>
        <taxon>Dongiaceae</taxon>
        <taxon>Dongia</taxon>
    </lineage>
</organism>
<dbReference type="EMBL" id="JAXCLX010000001">
    <property type="protein sequence ID" value="MDY0870585.1"/>
    <property type="molecule type" value="Genomic_DNA"/>
</dbReference>
<protein>
    <submittedName>
        <fullName evidence="1">Uncharacterized protein</fullName>
    </submittedName>
</protein>
<dbReference type="RefSeq" id="WP_320498861.1">
    <property type="nucleotide sequence ID" value="NZ_JAXCLX010000001.1"/>
</dbReference>
<proteinExistence type="predicted"/>
<reference evidence="1 2" key="1">
    <citation type="journal article" date="2013" name="Antonie Van Leeuwenhoek">
        <title>Dongia rigui sp. nov., isolated from freshwater of a large wetland in Korea.</title>
        <authorList>
            <person name="Baik K.S."/>
            <person name="Hwang Y.M."/>
            <person name="Choi J.S."/>
            <person name="Kwon J."/>
            <person name="Seong C.N."/>
        </authorList>
    </citation>
    <scope>NUCLEOTIDE SEQUENCE [LARGE SCALE GENOMIC DNA]</scope>
    <source>
        <strain evidence="1 2">04SU4-P</strain>
    </source>
</reference>
<sequence>MSTNQKTIPTGHLFISPELLTAIEQRPALDSRIKACLERHRAGDDGLITETIRSQNRAACDTRGAVISAYQLDPTTSRGEAGNNLLWIKTLAGWGETFIMLPSDLDREAELILYQEIED</sequence>
<dbReference type="Proteomes" id="UP001271769">
    <property type="component" value="Unassembled WGS sequence"/>
</dbReference>